<feature type="transmembrane region" description="Helical" evidence="6">
    <location>
        <begin position="403"/>
        <end position="426"/>
    </location>
</feature>
<reference evidence="7 8" key="1">
    <citation type="journal article" date="2019" name="Nat. Med.">
        <title>A library of human gut bacterial isolates paired with longitudinal multiomics data enables mechanistic microbiome research.</title>
        <authorList>
            <person name="Poyet M."/>
            <person name="Groussin M."/>
            <person name="Gibbons S.M."/>
            <person name="Avila-Pacheco J."/>
            <person name="Jiang X."/>
            <person name="Kearney S.M."/>
            <person name="Perrotta A.R."/>
            <person name="Berdy B."/>
            <person name="Zhao S."/>
            <person name="Lieberman T.D."/>
            <person name="Swanson P.K."/>
            <person name="Smith M."/>
            <person name="Roesemann S."/>
            <person name="Alexander J.E."/>
            <person name="Rich S.A."/>
            <person name="Livny J."/>
            <person name="Vlamakis H."/>
            <person name="Clish C."/>
            <person name="Bullock K."/>
            <person name="Deik A."/>
            <person name="Scott J."/>
            <person name="Pierce K.A."/>
            <person name="Xavier R.J."/>
            <person name="Alm E.J."/>
        </authorList>
    </citation>
    <scope>NUCLEOTIDE SEQUENCE [LARGE SCALE GENOMIC DNA]</scope>
    <source>
        <strain evidence="7 8">BIOML-A25</strain>
    </source>
</reference>
<dbReference type="PANTHER" id="PTHR30250">
    <property type="entry name" value="PST FAMILY PREDICTED COLANIC ACID TRANSPORTER"/>
    <property type="match status" value="1"/>
</dbReference>
<evidence type="ECO:0008006" key="9">
    <source>
        <dbReference type="Google" id="ProtNLM"/>
    </source>
</evidence>
<dbReference type="GO" id="GO:0005886">
    <property type="term" value="C:plasma membrane"/>
    <property type="evidence" value="ECO:0007669"/>
    <property type="project" value="UniProtKB-SubCell"/>
</dbReference>
<dbReference type="AlphaFoldDB" id="A0A6L3IQ35"/>
<dbReference type="Proteomes" id="UP000481700">
    <property type="component" value="Unassembled WGS sequence"/>
</dbReference>
<feature type="transmembrane region" description="Helical" evidence="6">
    <location>
        <begin position="312"/>
        <end position="332"/>
    </location>
</feature>
<feature type="transmembrane region" description="Helical" evidence="6">
    <location>
        <begin position="12"/>
        <end position="30"/>
    </location>
</feature>
<feature type="transmembrane region" description="Helical" evidence="6">
    <location>
        <begin position="42"/>
        <end position="64"/>
    </location>
</feature>
<feature type="transmembrane region" description="Helical" evidence="6">
    <location>
        <begin position="463"/>
        <end position="487"/>
    </location>
</feature>
<dbReference type="RefSeq" id="WP_120066968.1">
    <property type="nucleotide sequence ID" value="NZ_JAWLQW010000016.1"/>
</dbReference>
<feature type="transmembrane region" description="Helical" evidence="6">
    <location>
        <begin position="186"/>
        <end position="206"/>
    </location>
</feature>
<dbReference type="InterPro" id="IPR050833">
    <property type="entry name" value="Poly_Biosynth_Transport"/>
</dbReference>
<feature type="transmembrane region" description="Helical" evidence="6">
    <location>
        <begin position="156"/>
        <end position="180"/>
    </location>
</feature>
<organism evidence="7 8">
    <name type="scientific">Phocaeicola dorei</name>
    <dbReference type="NCBI Taxonomy" id="357276"/>
    <lineage>
        <taxon>Bacteria</taxon>
        <taxon>Pseudomonadati</taxon>
        <taxon>Bacteroidota</taxon>
        <taxon>Bacteroidia</taxon>
        <taxon>Bacteroidales</taxon>
        <taxon>Bacteroidaceae</taxon>
        <taxon>Phocaeicola</taxon>
    </lineage>
</organism>
<evidence type="ECO:0000313" key="8">
    <source>
        <dbReference type="Proteomes" id="UP000481700"/>
    </source>
</evidence>
<accession>A0A6L3IQ35</accession>
<comment type="caution">
    <text evidence="7">The sequence shown here is derived from an EMBL/GenBank/DDBJ whole genome shotgun (WGS) entry which is preliminary data.</text>
</comment>
<evidence type="ECO:0000256" key="6">
    <source>
        <dbReference type="SAM" id="Phobius"/>
    </source>
</evidence>
<keyword evidence="3 6" id="KW-0812">Transmembrane</keyword>
<keyword evidence="5 6" id="KW-0472">Membrane</keyword>
<feature type="transmembrane region" description="Helical" evidence="6">
    <location>
        <begin position="438"/>
        <end position="457"/>
    </location>
</feature>
<evidence type="ECO:0000256" key="3">
    <source>
        <dbReference type="ARBA" id="ARBA00022692"/>
    </source>
</evidence>
<evidence type="ECO:0000256" key="1">
    <source>
        <dbReference type="ARBA" id="ARBA00004651"/>
    </source>
</evidence>
<feature type="transmembrane region" description="Helical" evidence="6">
    <location>
        <begin position="338"/>
        <end position="356"/>
    </location>
</feature>
<dbReference type="EMBL" id="VVZV01000015">
    <property type="protein sequence ID" value="KAA5318017.1"/>
    <property type="molecule type" value="Genomic_DNA"/>
</dbReference>
<name>A0A6L3IQ35_9BACT</name>
<proteinExistence type="predicted"/>
<protein>
    <recommendedName>
        <fullName evidence="9">Lipopolysaccharide biosynthesis protein</fullName>
    </recommendedName>
</protein>
<feature type="transmembrane region" description="Helical" evidence="6">
    <location>
        <begin position="124"/>
        <end position="144"/>
    </location>
</feature>
<keyword evidence="2" id="KW-1003">Cell membrane</keyword>
<evidence type="ECO:0000256" key="5">
    <source>
        <dbReference type="ARBA" id="ARBA00023136"/>
    </source>
</evidence>
<comment type="subcellular location">
    <subcellularLocation>
        <location evidence="1">Cell membrane</location>
        <topology evidence="1">Multi-pass membrane protein</topology>
    </subcellularLocation>
</comment>
<dbReference type="PANTHER" id="PTHR30250:SF26">
    <property type="entry name" value="PSMA PROTEIN"/>
    <property type="match status" value="1"/>
</dbReference>
<sequence length="504" mass="57283">MHSNKKQILVNTIMLFVRMGIMLVVALYTSRIVLQQLGIADFGIYNVVAGIVMLMGFFNGSLAQGVQRFLNYYLAQGDFKALNQVYSASVVIAVLLAVIVFILGETLGIWFLNNYMNIPHDRVIAANFVFQFALILIVSSIFQIPHIGLLMAHENMGTYAVISISYSILQCICAYCLSFYEYDKLILYSVITAGVTIIISIVYKIYCNLKYPEARFQLHKQTAIYRELLTFSGWNILGNSAYAINLQGINIILNIFFGPSMNAARAIAMQIGTKIDELSGNVQMASNPQIVHHYAKGEFEALQSLMMNNFKWNFYLLWIIGLPLFLELDYVLEAWLGIVPQSTLLFTSIIISRCLIKSFEKPLVSTIFATGRTKYMMIGVSITIFIELLIVYLVLYLGAEAYWAFFLEAGAVFVYVIFYMIYLRIIGLFSFQRFMKQVLFPLLLISILSLPFTYLVYQFPGRSFCHLILTCLTSVIITCTCIFFIGLNKLERQQVISKIRGYAK</sequence>
<feature type="transmembrane region" description="Helical" evidence="6">
    <location>
        <begin position="377"/>
        <end position="397"/>
    </location>
</feature>
<evidence type="ECO:0000256" key="2">
    <source>
        <dbReference type="ARBA" id="ARBA00022475"/>
    </source>
</evidence>
<feature type="transmembrane region" description="Helical" evidence="6">
    <location>
        <begin position="85"/>
        <end position="112"/>
    </location>
</feature>
<gene>
    <name evidence="7" type="ORF">F2Z07_14115</name>
</gene>
<evidence type="ECO:0000256" key="4">
    <source>
        <dbReference type="ARBA" id="ARBA00022989"/>
    </source>
</evidence>
<keyword evidence="4 6" id="KW-1133">Transmembrane helix</keyword>
<evidence type="ECO:0000313" key="7">
    <source>
        <dbReference type="EMBL" id="KAA5318017.1"/>
    </source>
</evidence>